<dbReference type="RefSeq" id="XP_031928049.1">
    <property type="nucleotide sequence ID" value="XM_032066814.1"/>
</dbReference>
<keyword evidence="3" id="KW-1185">Reference proteome</keyword>
<evidence type="ECO:0000313" key="3">
    <source>
        <dbReference type="Proteomes" id="UP000326268"/>
    </source>
</evidence>
<dbReference type="GeneID" id="43651260"/>
<accession>A0A5N7A6A4</accession>
<dbReference type="Proteomes" id="UP000326268">
    <property type="component" value="Unassembled WGS sequence"/>
</dbReference>
<dbReference type="EMBL" id="ML737640">
    <property type="protein sequence ID" value="KAE8364968.1"/>
    <property type="molecule type" value="Genomic_DNA"/>
</dbReference>
<dbReference type="AlphaFoldDB" id="A0A5N7A6A4"/>
<evidence type="ECO:0000256" key="1">
    <source>
        <dbReference type="SAM" id="MobiDB-lite"/>
    </source>
</evidence>
<name>A0A5N7A6A4_9EURO</name>
<organism evidence="2 3">
    <name type="scientific">Aspergillus caelatus</name>
    <dbReference type="NCBI Taxonomy" id="61420"/>
    <lineage>
        <taxon>Eukaryota</taxon>
        <taxon>Fungi</taxon>
        <taxon>Dikarya</taxon>
        <taxon>Ascomycota</taxon>
        <taxon>Pezizomycotina</taxon>
        <taxon>Eurotiomycetes</taxon>
        <taxon>Eurotiomycetidae</taxon>
        <taxon>Eurotiales</taxon>
        <taxon>Aspergillaceae</taxon>
        <taxon>Aspergillus</taxon>
        <taxon>Aspergillus subgen. Circumdati</taxon>
    </lineage>
</organism>
<reference evidence="2 3" key="1">
    <citation type="submission" date="2019-04" db="EMBL/GenBank/DDBJ databases">
        <title>Friends and foes A comparative genomics studyof 23 Aspergillus species from section Flavi.</title>
        <authorList>
            <consortium name="DOE Joint Genome Institute"/>
            <person name="Kjaerbolling I."/>
            <person name="Vesth T."/>
            <person name="Frisvad J.C."/>
            <person name="Nybo J.L."/>
            <person name="Theobald S."/>
            <person name="Kildgaard S."/>
            <person name="Isbrandt T."/>
            <person name="Kuo A."/>
            <person name="Sato A."/>
            <person name="Lyhne E.K."/>
            <person name="Kogle M.E."/>
            <person name="Wiebenga A."/>
            <person name="Kun R.S."/>
            <person name="Lubbers R.J."/>
            <person name="Makela M.R."/>
            <person name="Barry K."/>
            <person name="Chovatia M."/>
            <person name="Clum A."/>
            <person name="Daum C."/>
            <person name="Haridas S."/>
            <person name="He G."/>
            <person name="LaButti K."/>
            <person name="Lipzen A."/>
            <person name="Mondo S."/>
            <person name="Riley R."/>
            <person name="Salamov A."/>
            <person name="Simmons B.A."/>
            <person name="Magnuson J.K."/>
            <person name="Henrissat B."/>
            <person name="Mortensen U.H."/>
            <person name="Larsen T.O."/>
            <person name="Devries R.P."/>
            <person name="Grigoriev I.V."/>
            <person name="Machida M."/>
            <person name="Baker S.E."/>
            <person name="Andersen M.R."/>
        </authorList>
    </citation>
    <scope>NUCLEOTIDE SEQUENCE [LARGE SCALE GENOMIC DNA]</scope>
    <source>
        <strain evidence="2 3">CBS 763.97</strain>
    </source>
</reference>
<evidence type="ECO:0000313" key="2">
    <source>
        <dbReference type="EMBL" id="KAE8364968.1"/>
    </source>
</evidence>
<feature type="region of interest" description="Disordered" evidence="1">
    <location>
        <begin position="46"/>
        <end position="66"/>
    </location>
</feature>
<protein>
    <submittedName>
        <fullName evidence="2">Uncharacterized protein</fullName>
    </submittedName>
</protein>
<gene>
    <name evidence="2" type="ORF">BDV27DRAFT_127641</name>
</gene>
<proteinExistence type="predicted"/>
<sequence>MLGMDLLYLLSPRTMVPEWLFLNLASGSAWEFSTVGLLTGHKPWQRRRTSRMQPSYTASGALLDRA</sequence>